<dbReference type="EMBL" id="FOAB01000001">
    <property type="protein sequence ID" value="SEK51645.1"/>
    <property type="molecule type" value="Genomic_DNA"/>
</dbReference>
<evidence type="ECO:0000313" key="3">
    <source>
        <dbReference type="Proteomes" id="UP000198521"/>
    </source>
</evidence>
<dbReference type="Pfam" id="PF00656">
    <property type="entry name" value="Peptidase_C14"/>
    <property type="match status" value="1"/>
</dbReference>
<dbReference type="GO" id="GO:0004197">
    <property type="term" value="F:cysteine-type endopeptidase activity"/>
    <property type="evidence" value="ECO:0007669"/>
    <property type="project" value="InterPro"/>
</dbReference>
<dbReference type="SUPFAM" id="SSF52129">
    <property type="entry name" value="Caspase-like"/>
    <property type="match status" value="1"/>
</dbReference>
<sequence length="383" mass="42568">MALIYNQINEGPQTHVIIIGVGGYRYLSGGIEEKEQNYENIGLLRQLSSPPKSALAFRDHLLEIESDVQKDFVKPLGSIELLISPSPDDPSPGNSGEQFEAANFANISRAYNDWKQRCDDNKDNVAIFFFSGHGVEKKDHYLLAEDFGANINNPWLMGSFSFNKTRSAFHSCNASTQCFFIDSCRKINSQMLQRDLPDIPLDVPLLTTPDCKHDLTMKAAAHNEAAYGPKKKPSFFTQSIIKALQGYAADKRGAEWVVNTGDIATQIHNILRTIKSTEGYKQRCIYSASEPSSLITFRKAPPAHLSVACDPAEATNVSKLICTALEGGTEFTEEPKSDFWKLDMTAGIYKLQTESQSEEFSNGETYALVRAIANEKINCSRNE</sequence>
<proteinExistence type="predicted"/>
<dbReference type="InterPro" id="IPR011600">
    <property type="entry name" value="Pept_C14_caspase"/>
</dbReference>
<evidence type="ECO:0000259" key="1">
    <source>
        <dbReference type="Pfam" id="PF00656"/>
    </source>
</evidence>
<evidence type="ECO:0000313" key="2">
    <source>
        <dbReference type="EMBL" id="SEK51645.1"/>
    </source>
</evidence>
<feature type="domain" description="Peptidase C14 caspase" evidence="1">
    <location>
        <begin position="99"/>
        <end position="288"/>
    </location>
</feature>
<accession>A0A1H7HTX2</accession>
<dbReference type="AlphaFoldDB" id="A0A1H7HTX2"/>
<reference evidence="2 3" key="1">
    <citation type="submission" date="2016-10" db="EMBL/GenBank/DDBJ databases">
        <authorList>
            <person name="de Groot N.N."/>
        </authorList>
    </citation>
    <scope>NUCLEOTIDE SEQUENCE [LARGE SCALE GENOMIC DNA]</scope>
    <source>
        <strain evidence="2 3">DSM 25232</strain>
    </source>
</reference>
<dbReference type="RefSeq" id="WP_170836992.1">
    <property type="nucleotide sequence ID" value="NZ_FOAB01000001.1"/>
</dbReference>
<dbReference type="InterPro" id="IPR029030">
    <property type="entry name" value="Caspase-like_dom_sf"/>
</dbReference>
<protein>
    <submittedName>
        <fullName evidence="2">Caspase domain-containing protein</fullName>
    </submittedName>
</protein>
<dbReference type="STRING" id="1038014.SAMN04487910_0707"/>
<dbReference type="Gene3D" id="3.40.50.1460">
    <property type="match status" value="1"/>
</dbReference>
<dbReference type="GO" id="GO:0006508">
    <property type="term" value="P:proteolysis"/>
    <property type="evidence" value="ECO:0007669"/>
    <property type="project" value="InterPro"/>
</dbReference>
<dbReference type="Proteomes" id="UP000198521">
    <property type="component" value="Unassembled WGS sequence"/>
</dbReference>
<keyword evidence="3" id="KW-1185">Reference proteome</keyword>
<name>A0A1H7HTX2_AQUAM</name>
<organism evidence="2 3">
    <name type="scientific">Aquimarina amphilecti</name>
    <dbReference type="NCBI Taxonomy" id="1038014"/>
    <lineage>
        <taxon>Bacteria</taxon>
        <taxon>Pseudomonadati</taxon>
        <taxon>Bacteroidota</taxon>
        <taxon>Flavobacteriia</taxon>
        <taxon>Flavobacteriales</taxon>
        <taxon>Flavobacteriaceae</taxon>
        <taxon>Aquimarina</taxon>
    </lineage>
</organism>
<gene>
    <name evidence="2" type="ORF">SAMN04487910_0707</name>
</gene>